<dbReference type="AlphaFoldDB" id="A0A4Q7UMY3"/>
<dbReference type="Proteomes" id="UP000293781">
    <property type="component" value="Unassembled WGS sequence"/>
</dbReference>
<dbReference type="RefSeq" id="WP_130407993.1">
    <property type="nucleotide sequence ID" value="NZ_SHKK01000001.1"/>
</dbReference>
<gene>
    <name evidence="1" type="ORF">EV382_6372</name>
</gene>
<evidence type="ECO:0000313" key="2">
    <source>
        <dbReference type="Proteomes" id="UP000293781"/>
    </source>
</evidence>
<reference evidence="1 2" key="1">
    <citation type="submission" date="2019-02" db="EMBL/GenBank/DDBJ databases">
        <title>Sequencing the genomes of 1000 actinobacteria strains.</title>
        <authorList>
            <person name="Klenk H.-P."/>
        </authorList>
    </citation>
    <scope>NUCLEOTIDE SEQUENCE [LARGE SCALE GENOMIC DNA]</scope>
    <source>
        <strain evidence="1 2">DSM 45888</strain>
    </source>
</reference>
<comment type="caution">
    <text evidence="1">The sequence shown here is derived from an EMBL/GenBank/DDBJ whole genome shotgun (WGS) entry which is preliminary data.</text>
</comment>
<proteinExistence type="predicted"/>
<evidence type="ECO:0000313" key="1">
    <source>
        <dbReference type="EMBL" id="RZT83052.1"/>
    </source>
</evidence>
<protein>
    <submittedName>
        <fullName evidence="1">Uncharacterized protein</fullName>
    </submittedName>
</protein>
<organism evidence="1 2">
    <name type="scientific">Micromonospora violae</name>
    <dbReference type="NCBI Taxonomy" id="1278207"/>
    <lineage>
        <taxon>Bacteria</taxon>
        <taxon>Bacillati</taxon>
        <taxon>Actinomycetota</taxon>
        <taxon>Actinomycetes</taxon>
        <taxon>Micromonosporales</taxon>
        <taxon>Micromonosporaceae</taxon>
        <taxon>Micromonospora</taxon>
    </lineage>
</organism>
<keyword evidence="2" id="KW-1185">Reference proteome</keyword>
<accession>A0A4Q7UMY3</accession>
<name>A0A4Q7UMY3_9ACTN</name>
<dbReference type="EMBL" id="SHKK01000001">
    <property type="protein sequence ID" value="RZT83052.1"/>
    <property type="molecule type" value="Genomic_DNA"/>
</dbReference>
<sequence length="86" mass="9197">MSVGEVKIALRAAIEAARQGKEVFDRASTVATAATAAAEAILNDSRDEDVRAVQQALAAASAEVEPTRRRFVNTAKHTTRYLNQLG</sequence>